<accession>A0AAF0UKZ8</accession>
<feature type="non-terminal residue" evidence="2">
    <location>
        <position position="1"/>
    </location>
</feature>
<dbReference type="InterPro" id="IPR039629">
    <property type="entry name" value="R3HDM4"/>
</dbReference>
<dbReference type="AlphaFoldDB" id="A0AAF0UKZ8"/>
<dbReference type="Proteomes" id="UP001234989">
    <property type="component" value="Chromosome 9"/>
</dbReference>
<dbReference type="Gene3D" id="3.30.1370.50">
    <property type="entry name" value="R3H-like domain"/>
    <property type="match status" value="1"/>
</dbReference>
<evidence type="ECO:0000259" key="1">
    <source>
        <dbReference type="PROSITE" id="PS51061"/>
    </source>
</evidence>
<organism evidence="2 3">
    <name type="scientific">Solanum verrucosum</name>
    <dbReference type="NCBI Taxonomy" id="315347"/>
    <lineage>
        <taxon>Eukaryota</taxon>
        <taxon>Viridiplantae</taxon>
        <taxon>Streptophyta</taxon>
        <taxon>Embryophyta</taxon>
        <taxon>Tracheophyta</taxon>
        <taxon>Spermatophyta</taxon>
        <taxon>Magnoliopsida</taxon>
        <taxon>eudicotyledons</taxon>
        <taxon>Gunneridae</taxon>
        <taxon>Pentapetalae</taxon>
        <taxon>asterids</taxon>
        <taxon>lamiids</taxon>
        <taxon>Solanales</taxon>
        <taxon>Solanaceae</taxon>
        <taxon>Solanoideae</taxon>
        <taxon>Solaneae</taxon>
        <taxon>Solanum</taxon>
    </lineage>
</organism>
<dbReference type="SUPFAM" id="SSF82708">
    <property type="entry name" value="R3H domain"/>
    <property type="match status" value="1"/>
</dbReference>
<dbReference type="InterPro" id="IPR036867">
    <property type="entry name" value="R3H_dom_sf"/>
</dbReference>
<sequence length="136" mass="15496">ATIMDALEGKTSKRKSCVDNDKVAVLTAWHRVDCRTRDAIRRNFLPELVNNYEQCVRAFVKESDRDVLVLRVQDPFQRLLLHGVCEFYNLISVTTSETEGSKAVKMTRITKKKAGSTDLPNITLCDFLKMAKEGSW</sequence>
<name>A0AAF0UKZ8_SOLVR</name>
<dbReference type="PANTHER" id="PTHR32019">
    <property type="entry name" value="R3H DOMAIN-CONTAINING PROTEIN 4"/>
    <property type="match status" value="1"/>
</dbReference>
<dbReference type="InterPro" id="IPR001374">
    <property type="entry name" value="R3H_dom"/>
</dbReference>
<evidence type="ECO:0000313" key="3">
    <source>
        <dbReference type="Proteomes" id="UP001234989"/>
    </source>
</evidence>
<proteinExistence type="predicted"/>
<dbReference type="PANTHER" id="PTHR32019:SF2">
    <property type="entry name" value="R3H DOMAIN-CONTAINING PROTEIN 4"/>
    <property type="match status" value="1"/>
</dbReference>
<evidence type="ECO:0000313" key="2">
    <source>
        <dbReference type="EMBL" id="WMV47159.1"/>
    </source>
</evidence>
<protein>
    <recommendedName>
        <fullName evidence="1">R3H domain-containing protein</fullName>
    </recommendedName>
</protein>
<feature type="domain" description="R3H" evidence="1">
    <location>
        <begin position="46"/>
        <end position="113"/>
    </location>
</feature>
<gene>
    <name evidence="2" type="ORF">MTR67_040544</name>
</gene>
<dbReference type="GO" id="GO:0003676">
    <property type="term" value="F:nucleic acid binding"/>
    <property type="evidence" value="ECO:0007669"/>
    <property type="project" value="UniProtKB-UniRule"/>
</dbReference>
<dbReference type="EMBL" id="CP133620">
    <property type="protein sequence ID" value="WMV47159.1"/>
    <property type="molecule type" value="Genomic_DNA"/>
</dbReference>
<reference evidence="2" key="1">
    <citation type="submission" date="2023-08" db="EMBL/GenBank/DDBJ databases">
        <title>A de novo genome assembly of Solanum verrucosum Schlechtendal, a Mexican diploid species geographically isolated from the other diploid A-genome species in potato relatives.</title>
        <authorList>
            <person name="Hosaka K."/>
        </authorList>
    </citation>
    <scope>NUCLEOTIDE SEQUENCE</scope>
    <source>
        <tissue evidence="2">Young leaves</tissue>
    </source>
</reference>
<keyword evidence="3" id="KW-1185">Reference proteome</keyword>
<dbReference type="PROSITE" id="PS51061">
    <property type="entry name" value="R3H"/>
    <property type="match status" value="1"/>
</dbReference>